<evidence type="ECO:0000313" key="2">
    <source>
        <dbReference type="EMBL" id="GIQ80441.1"/>
    </source>
</evidence>
<protein>
    <recommendedName>
        <fullName evidence="4">U6 snRNA phosphodiesterase</fullName>
    </recommendedName>
</protein>
<dbReference type="AlphaFoldDB" id="A0A9K3GFR9"/>
<feature type="region of interest" description="Disordered" evidence="1">
    <location>
        <begin position="119"/>
        <end position="140"/>
    </location>
</feature>
<organism evidence="2 3">
    <name type="scientific">Kipferlia bialata</name>
    <dbReference type="NCBI Taxonomy" id="797122"/>
    <lineage>
        <taxon>Eukaryota</taxon>
        <taxon>Metamonada</taxon>
        <taxon>Carpediemonas-like organisms</taxon>
        <taxon>Kipferlia</taxon>
    </lineage>
</organism>
<dbReference type="Proteomes" id="UP000265618">
    <property type="component" value="Unassembled WGS sequence"/>
</dbReference>
<comment type="caution">
    <text evidence="2">The sequence shown here is derived from an EMBL/GenBank/DDBJ whole genome shotgun (WGS) entry which is preliminary data.</text>
</comment>
<evidence type="ECO:0000256" key="1">
    <source>
        <dbReference type="SAM" id="MobiDB-lite"/>
    </source>
</evidence>
<dbReference type="EMBL" id="BDIP01000171">
    <property type="protein sequence ID" value="GIQ80441.1"/>
    <property type="molecule type" value="Genomic_DNA"/>
</dbReference>
<proteinExistence type="predicted"/>
<gene>
    <name evidence="2" type="ORF">KIPB_001241</name>
</gene>
<keyword evidence="3" id="KW-1185">Reference proteome</keyword>
<sequence>MGVSGACGFGREGEKGGDALVVSHVRAIVDGDAGVRKLITEGCRVLKQVRKRLSGGAKGDCVSLVHEKKGFLHMSLSHPFLSDASKSSALANALSDCVSDEIPISMTFEAHPTRLKVFSGSSDNIKDNDKGEERQSDGTTKAKSDTVFLVLESQASTPVKTVLSSVSDLLVDTLPSHGSAIRPYFDTDRLHVSLLSMPVRYQPVLESIVSQLEALPWPRRRVEIDINRLELRCGTDRYAI</sequence>
<accession>A0A9K3GFR9</accession>
<dbReference type="Gene3D" id="3.90.1140.10">
    <property type="entry name" value="Cyclic phosphodiesterase"/>
    <property type="match status" value="1"/>
</dbReference>
<evidence type="ECO:0000313" key="3">
    <source>
        <dbReference type="Proteomes" id="UP000265618"/>
    </source>
</evidence>
<evidence type="ECO:0008006" key="4">
    <source>
        <dbReference type="Google" id="ProtNLM"/>
    </source>
</evidence>
<name>A0A9K3GFR9_9EUKA</name>
<reference evidence="2 3" key="1">
    <citation type="journal article" date="2018" name="PLoS ONE">
        <title>The draft genome of Kipferlia bialata reveals reductive genome evolution in fornicate parasites.</title>
        <authorList>
            <person name="Tanifuji G."/>
            <person name="Takabayashi S."/>
            <person name="Kume K."/>
            <person name="Takagi M."/>
            <person name="Nakayama T."/>
            <person name="Kamikawa R."/>
            <person name="Inagaki Y."/>
            <person name="Hashimoto T."/>
        </authorList>
    </citation>
    <scope>NUCLEOTIDE SEQUENCE [LARGE SCALE GENOMIC DNA]</scope>
    <source>
        <strain evidence="2">NY0173</strain>
    </source>
</reference>
<feature type="compositionally biased region" description="Basic and acidic residues" evidence="1">
    <location>
        <begin position="124"/>
        <end position="140"/>
    </location>
</feature>